<accession>A0A1H1XCI5</accession>
<dbReference type="EMBL" id="LT629772">
    <property type="protein sequence ID" value="SDT07044.1"/>
    <property type="molecule type" value="Genomic_DNA"/>
</dbReference>
<name>A0A1H1XCI5_9ACTN</name>
<proteinExistence type="predicted"/>
<keyword evidence="2" id="KW-1185">Reference proteome</keyword>
<evidence type="ECO:0000313" key="1">
    <source>
        <dbReference type="EMBL" id="SDT07044.1"/>
    </source>
</evidence>
<dbReference type="Proteomes" id="UP000199103">
    <property type="component" value="Chromosome I"/>
</dbReference>
<evidence type="ECO:0000313" key="2">
    <source>
        <dbReference type="Proteomes" id="UP000199103"/>
    </source>
</evidence>
<dbReference type="STRING" id="630515.SAMN04489812_4027"/>
<sequence length="90" mass="10226">MTSSDPLRTCRVCGYYFNEWCPWGEDGRSPSFDTCPCCGVEFGYGDSSLVGVRRWREHWIAKGAPWSDGRTPSDGLDVDDRLKRVAAQFR</sequence>
<organism evidence="1 2">
    <name type="scientific">Microlunatus soli</name>
    <dbReference type="NCBI Taxonomy" id="630515"/>
    <lineage>
        <taxon>Bacteria</taxon>
        <taxon>Bacillati</taxon>
        <taxon>Actinomycetota</taxon>
        <taxon>Actinomycetes</taxon>
        <taxon>Propionibacteriales</taxon>
        <taxon>Propionibacteriaceae</taxon>
        <taxon>Microlunatus</taxon>
    </lineage>
</organism>
<reference evidence="1 2" key="1">
    <citation type="submission" date="2016-10" db="EMBL/GenBank/DDBJ databases">
        <authorList>
            <person name="de Groot N.N."/>
        </authorList>
    </citation>
    <scope>NUCLEOTIDE SEQUENCE [LARGE SCALE GENOMIC DNA]</scope>
    <source>
        <strain evidence="1 2">DSM 21800</strain>
    </source>
</reference>
<gene>
    <name evidence="1" type="ORF">SAMN04489812_4027</name>
</gene>
<evidence type="ECO:0008006" key="3">
    <source>
        <dbReference type="Google" id="ProtNLM"/>
    </source>
</evidence>
<dbReference type="AlphaFoldDB" id="A0A1H1XCI5"/>
<protein>
    <recommendedName>
        <fullName evidence="3">Rubredoxin-like domain-containing protein</fullName>
    </recommendedName>
</protein>